<evidence type="ECO:0008006" key="3">
    <source>
        <dbReference type="Google" id="ProtNLM"/>
    </source>
</evidence>
<evidence type="ECO:0000313" key="2">
    <source>
        <dbReference type="Proteomes" id="UP000502498"/>
    </source>
</evidence>
<reference evidence="1 2" key="1">
    <citation type="submission" date="2020-05" db="EMBL/GenBank/DDBJ databases">
        <title>Strain PA2F3 complete genome.</title>
        <authorList>
            <person name="Kim Y.-S."/>
            <person name="Kim S.-J."/>
            <person name="Jung H.-k."/>
            <person name="Kim S.-E."/>
            <person name="Kim K.-H."/>
        </authorList>
    </citation>
    <scope>NUCLEOTIDE SEQUENCE [LARGE SCALE GENOMIC DNA]</scope>
    <source>
        <strain evidence="1 2">PA2F3</strain>
    </source>
</reference>
<dbReference type="Proteomes" id="UP000502498">
    <property type="component" value="Chromosome"/>
</dbReference>
<protein>
    <recommendedName>
        <fullName evidence="3">DUF559 domain-containing protein</fullName>
    </recommendedName>
</protein>
<dbReference type="EMBL" id="CP054038">
    <property type="protein sequence ID" value="QKJ20378.1"/>
    <property type="molecule type" value="Genomic_DNA"/>
</dbReference>
<evidence type="ECO:0000313" key="1">
    <source>
        <dbReference type="EMBL" id="QKJ20378.1"/>
    </source>
</evidence>
<accession>A0A7D4Q258</accession>
<dbReference type="RefSeq" id="WP_172990803.1">
    <property type="nucleotide sequence ID" value="NZ_CP054038.1"/>
</dbReference>
<proteinExistence type="predicted"/>
<organism evidence="1 2">
    <name type="scientific">Microbacterium hominis</name>
    <dbReference type="NCBI Taxonomy" id="162426"/>
    <lineage>
        <taxon>Bacteria</taxon>
        <taxon>Bacillati</taxon>
        <taxon>Actinomycetota</taxon>
        <taxon>Actinomycetes</taxon>
        <taxon>Micrococcales</taxon>
        <taxon>Microbacteriaceae</taxon>
        <taxon>Microbacterium</taxon>
    </lineage>
</organism>
<sequence length="326" mass="35134">MPRPRPLPASLGTTFTVVEAAAAGVSAGRLRAADLDRPFRGVRIAPDPIVTTADEPTPTADEVARATTLRLAGAAAKVVSHRAFFGGRTAAVLHGLPVDPGSHLVVGVVRPHRPPRRPGVRGVKVSDSLVHVVEVEGLRVSSPASTWAMLATELTTRELVHVGDAIVRIPRDEHGRLQPESRLATPAQLKSAVQAGRRAGAARLRDALTLIRVGSASPLESDFRMDAAHAGLPHFELDVEILDGRGRRLGISEFAHRPTKTVVEVEGDHHRVSRKQWNRDIDKYADYAAAGWEVVRLTSAHIRSDAPRATTIVRDALLRRGWAPSP</sequence>
<dbReference type="AlphaFoldDB" id="A0A7D4Q258"/>
<name>A0A7D4Q258_9MICO</name>
<gene>
    <name evidence="1" type="ORF">HQM25_14080</name>
</gene>